<evidence type="ECO:0000256" key="1">
    <source>
        <dbReference type="SAM" id="MobiDB-lite"/>
    </source>
</evidence>
<proteinExistence type="predicted"/>
<gene>
    <name evidence="3" type="ORF">PCOR1329_LOCUS44060</name>
</gene>
<name>A0ABN9U0B7_9DINO</name>
<dbReference type="PANTHER" id="PTHR21228">
    <property type="entry name" value="FAST LEU-RICH DOMAIN-CONTAINING"/>
    <property type="match status" value="1"/>
</dbReference>
<protein>
    <recommendedName>
        <fullName evidence="2">RNA-editing substrate-binding complex 6 protein domain-containing protein</fullName>
    </recommendedName>
</protein>
<dbReference type="PANTHER" id="PTHR21228:SF40">
    <property type="entry name" value="LD45607P"/>
    <property type="match status" value="1"/>
</dbReference>
<feature type="compositionally biased region" description="Low complexity" evidence="1">
    <location>
        <begin position="25"/>
        <end position="39"/>
    </location>
</feature>
<sequence>MAPTGPRNAAAGGDEGWGGGGAMCRARAPHGGAAGGRAPEGSRGDRWATSKLRRNKWINRQVTANSGSMEGLLQTIHYHITEMNAINLVTALHRVTKLAVSGQGGYSPEMLLENPNFKQLFSTIKQQIEGSARLLLESRQTQVPFEVQCMSMVCWSCATLRLPEEQLLSLISGIAAPRLSQLKPFELSNMVWAYAKLHMEVPQLFVHVAKRMIERAPGEFSLQCLSIIAWSFATAKQKHGAMFGNLAVEIFSKAAEAKPQEIANTLWAYAKNRSMEVPLFTELGNMAICDELLWAFKPQELSNTAWAFATVGLPHEPLFRAMVPVAIEKRREMSPQNTANILWAYSKLRACRQSGLVPALLGASLGKLSEHKPQEISAIVWAASHEAGAACRGFFEAAAQICVHRLHDFPPHALAYMVEAFASVDQGTSDFSVAMVRESLRRLHHFESSALAHLLPGVALLAQDGNAEHPSALGPVCARIAGHLADLPDADVSLVSASLERLPASVAEGEPLADELRQAAAAEEQRRERARSGSAGRPRAARRAQGEAPQGGGRPAGEARRQAPSRRPPDSAQQPWAAQEPDAGTPTSSQGRGAGHEAAPHEAGASPAGGGAAAAWPPAEVASSLAGPGWTSTSQPLGAAGGFFCAEAFPAVTTTSWASVPEPPGLSAWWASTGQPAPPSSADAAGADSPEGAQPPGAPDDAEAEQRLLPEGLLDPPSERQ</sequence>
<keyword evidence="4" id="KW-1185">Reference proteome</keyword>
<evidence type="ECO:0000313" key="3">
    <source>
        <dbReference type="EMBL" id="CAK0852102.1"/>
    </source>
</evidence>
<accession>A0ABN9U0B7</accession>
<feature type="region of interest" description="Disordered" evidence="1">
    <location>
        <begin position="510"/>
        <end position="615"/>
    </location>
</feature>
<feature type="region of interest" description="Disordered" evidence="1">
    <location>
        <begin position="21"/>
        <end position="49"/>
    </location>
</feature>
<organism evidence="3 4">
    <name type="scientific">Prorocentrum cordatum</name>
    <dbReference type="NCBI Taxonomy" id="2364126"/>
    <lineage>
        <taxon>Eukaryota</taxon>
        <taxon>Sar</taxon>
        <taxon>Alveolata</taxon>
        <taxon>Dinophyceae</taxon>
        <taxon>Prorocentrales</taxon>
        <taxon>Prorocentraceae</taxon>
        <taxon>Prorocentrum</taxon>
    </lineage>
</organism>
<feature type="region of interest" description="Disordered" evidence="1">
    <location>
        <begin position="656"/>
        <end position="721"/>
    </location>
</feature>
<reference evidence="3" key="1">
    <citation type="submission" date="2023-10" db="EMBL/GenBank/DDBJ databases">
        <authorList>
            <person name="Chen Y."/>
            <person name="Shah S."/>
            <person name="Dougan E. K."/>
            <person name="Thang M."/>
            <person name="Chan C."/>
        </authorList>
    </citation>
    <scope>NUCLEOTIDE SEQUENCE [LARGE SCALE GENOMIC DNA]</scope>
</reference>
<dbReference type="Proteomes" id="UP001189429">
    <property type="component" value="Unassembled WGS sequence"/>
</dbReference>
<evidence type="ECO:0000313" key="4">
    <source>
        <dbReference type="Proteomes" id="UP001189429"/>
    </source>
</evidence>
<feature type="compositionally biased region" description="Low complexity" evidence="1">
    <location>
        <begin position="680"/>
        <end position="692"/>
    </location>
</feature>
<evidence type="ECO:0000259" key="2">
    <source>
        <dbReference type="Pfam" id="PF26188"/>
    </source>
</evidence>
<dbReference type="Pfam" id="PF26188">
    <property type="entry name" value="RESC6"/>
    <property type="match status" value="1"/>
</dbReference>
<dbReference type="InterPro" id="IPR050870">
    <property type="entry name" value="FAST_kinase"/>
</dbReference>
<feature type="domain" description="RNA-editing substrate-binding complex 6 protein" evidence="2">
    <location>
        <begin position="145"/>
        <end position="459"/>
    </location>
</feature>
<dbReference type="EMBL" id="CAUYUJ010015293">
    <property type="protein sequence ID" value="CAK0852102.1"/>
    <property type="molecule type" value="Genomic_DNA"/>
</dbReference>
<comment type="caution">
    <text evidence="3">The sequence shown here is derived from an EMBL/GenBank/DDBJ whole genome shotgun (WGS) entry which is preliminary data.</text>
</comment>
<dbReference type="InterPro" id="IPR058917">
    <property type="entry name" value="RESC6_dom"/>
</dbReference>